<proteinExistence type="predicted"/>
<evidence type="ECO:0000256" key="1">
    <source>
        <dbReference type="SAM" id="SignalP"/>
    </source>
</evidence>
<dbReference type="PROSITE" id="PS51257">
    <property type="entry name" value="PROKAR_LIPOPROTEIN"/>
    <property type="match status" value="1"/>
</dbReference>
<feature type="domain" description="Beta-lactamase-related" evidence="2">
    <location>
        <begin position="79"/>
        <end position="385"/>
    </location>
</feature>
<dbReference type="InterPro" id="IPR050491">
    <property type="entry name" value="AmpC-like"/>
</dbReference>
<keyword evidence="3" id="KW-0378">Hydrolase</keyword>
<dbReference type="PANTHER" id="PTHR46825:SF7">
    <property type="entry name" value="D-ALANYL-D-ALANINE CARBOXYPEPTIDASE"/>
    <property type="match status" value="1"/>
</dbReference>
<dbReference type="RefSeq" id="WP_305994793.1">
    <property type="nucleotide sequence ID" value="NZ_JAVALS010000001.1"/>
</dbReference>
<protein>
    <submittedName>
        <fullName evidence="3">Serine hydrolase domain-containing protein</fullName>
        <ecNumber evidence="3">3.1.1.103</ecNumber>
    </submittedName>
</protein>
<dbReference type="SUPFAM" id="SSF56601">
    <property type="entry name" value="beta-lactamase/transpeptidase-like"/>
    <property type="match status" value="1"/>
</dbReference>
<accession>A0ABT9IJJ6</accession>
<sequence length="431" mass="44977">MASRRLAMSTTTAALALILSTALSGCSASAPEAPVTTGPSATASGPCVTDPQAVISRQLPAAAMGAMPSGVAEQLEKAARIGMGQASASGAVMAVRTPEGTWIKAAGSADQGGTIPMTADMHSRIGSVTKTFTGTLVLQLVQDEKVKLTDPIGRYFPEIPEGDKVTVAMLMNMTSGIASYTLDQSFQDEFFTNTTRVWKPRELMDMGIKLPRLFDPGAKFDYSNTNTVILGLLVEKLTGQSYGTVLKDRIITPLGLHDTTLPETSGTLPSPHPDGVTLQGLPEGQTAPQDATSWNPSWGWSAGALVSTVSDQLVYGRALGTGQGLLKPETQTERLTSIPGPAGYGLAAGCIGGWFGHTGEVPGFNAATFYDTRTDTTVAVMVNSDILSGDCTQSPTLPDSPKGIPCLDPATRIFVALSQALGHEFTPNPKS</sequence>
<keyword evidence="4" id="KW-1185">Reference proteome</keyword>
<reference evidence="3 4" key="1">
    <citation type="submission" date="2023-08" db="EMBL/GenBank/DDBJ databases">
        <title>Arthrobacter horti sp. nov., isolated from forest soil.</title>
        <authorList>
            <person name="Park M."/>
        </authorList>
    </citation>
    <scope>NUCLEOTIDE SEQUENCE [LARGE SCALE GENOMIC DNA]</scope>
    <source>
        <strain evidence="3 4">YJM1</strain>
    </source>
</reference>
<keyword evidence="1" id="KW-0732">Signal</keyword>
<dbReference type="InterPro" id="IPR012338">
    <property type="entry name" value="Beta-lactam/transpept-like"/>
</dbReference>
<organism evidence="3 4">
    <name type="scientific">Arthrobacter horti</name>
    <dbReference type="NCBI Taxonomy" id="3068273"/>
    <lineage>
        <taxon>Bacteria</taxon>
        <taxon>Bacillati</taxon>
        <taxon>Actinomycetota</taxon>
        <taxon>Actinomycetes</taxon>
        <taxon>Micrococcales</taxon>
        <taxon>Micrococcaceae</taxon>
        <taxon>Arthrobacter</taxon>
    </lineage>
</organism>
<feature type="chain" id="PRO_5045251873" evidence="1">
    <location>
        <begin position="25"/>
        <end position="431"/>
    </location>
</feature>
<evidence type="ECO:0000313" key="3">
    <source>
        <dbReference type="EMBL" id="MDP5225752.1"/>
    </source>
</evidence>
<comment type="caution">
    <text evidence="3">The sequence shown here is derived from an EMBL/GenBank/DDBJ whole genome shotgun (WGS) entry which is preliminary data.</text>
</comment>
<dbReference type="EMBL" id="JAVALS010000001">
    <property type="protein sequence ID" value="MDP5225752.1"/>
    <property type="molecule type" value="Genomic_DNA"/>
</dbReference>
<gene>
    <name evidence="3" type="ORF">Q9R02_01105</name>
</gene>
<dbReference type="PANTHER" id="PTHR46825">
    <property type="entry name" value="D-ALANYL-D-ALANINE-CARBOXYPEPTIDASE/ENDOPEPTIDASE AMPH"/>
    <property type="match status" value="1"/>
</dbReference>
<name>A0ABT9IJJ6_9MICC</name>
<dbReference type="Pfam" id="PF00144">
    <property type="entry name" value="Beta-lactamase"/>
    <property type="match status" value="1"/>
</dbReference>
<dbReference type="GO" id="GO:0016787">
    <property type="term" value="F:hydrolase activity"/>
    <property type="evidence" value="ECO:0007669"/>
    <property type="project" value="UniProtKB-KW"/>
</dbReference>
<dbReference type="Gene3D" id="3.40.710.10">
    <property type="entry name" value="DD-peptidase/beta-lactamase superfamily"/>
    <property type="match status" value="1"/>
</dbReference>
<evidence type="ECO:0000259" key="2">
    <source>
        <dbReference type="Pfam" id="PF00144"/>
    </source>
</evidence>
<evidence type="ECO:0000313" key="4">
    <source>
        <dbReference type="Proteomes" id="UP001232725"/>
    </source>
</evidence>
<dbReference type="Proteomes" id="UP001232725">
    <property type="component" value="Unassembled WGS sequence"/>
</dbReference>
<dbReference type="EC" id="3.1.1.103" evidence="3"/>
<feature type="signal peptide" evidence="1">
    <location>
        <begin position="1"/>
        <end position="24"/>
    </location>
</feature>
<dbReference type="InterPro" id="IPR001466">
    <property type="entry name" value="Beta-lactam-related"/>
</dbReference>